<dbReference type="EMBL" id="CP036291">
    <property type="protein sequence ID" value="QDU88891.1"/>
    <property type="molecule type" value="Genomic_DNA"/>
</dbReference>
<dbReference type="AlphaFoldDB" id="A0A518DBP2"/>
<evidence type="ECO:0008006" key="3">
    <source>
        <dbReference type="Google" id="ProtNLM"/>
    </source>
</evidence>
<sequence length="144" mass="14729">MAPIYNPSVIRRFTVIAAVALGLAGCGGGVTYAPVEGNVTSGDKPEVGIQVTFEPVGGKPGQLAVGVTDATGHYTLAAPKGRPVGAIVGSNKVTLSVYQEAPGDEFTVLPKRNIPLPFRDGSRVLDVPAEGIKDANFDLKNAGG</sequence>
<reference evidence="1 2" key="1">
    <citation type="submission" date="2019-02" db="EMBL/GenBank/DDBJ databases">
        <title>Deep-cultivation of Planctomycetes and their phenomic and genomic characterization uncovers novel biology.</title>
        <authorList>
            <person name="Wiegand S."/>
            <person name="Jogler M."/>
            <person name="Boedeker C."/>
            <person name="Pinto D."/>
            <person name="Vollmers J."/>
            <person name="Rivas-Marin E."/>
            <person name="Kohn T."/>
            <person name="Peeters S.H."/>
            <person name="Heuer A."/>
            <person name="Rast P."/>
            <person name="Oberbeckmann S."/>
            <person name="Bunk B."/>
            <person name="Jeske O."/>
            <person name="Meyerdierks A."/>
            <person name="Storesund J.E."/>
            <person name="Kallscheuer N."/>
            <person name="Luecker S."/>
            <person name="Lage O.M."/>
            <person name="Pohl T."/>
            <person name="Merkel B.J."/>
            <person name="Hornburger P."/>
            <person name="Mueller R.-W."/>
            <person name="Bruemmer F."/>
            <person name="Labrenz M."/>
            <person name="Spormann A.M."/>
            <person name="Op den Camp H."/>
            <person name="Overmann J."/>
            <person name="Amann R."/>
            <person name="Jetten M.S.M."/>
            <person name="Mascher T."/>
            <person name="Medema M.H."/>
            <person name="Devos D.P."/>
            <person name="Kaster A.-K."/>
            <person name="Ovreas L."/>
            <person name="Rohde M."/>
            <person name="Galperin M.Y."/>
            <person name="Jogler C."/>
        </authorList>
    </citation>
    <scope>NUCLEOTIDE SEQUENCE [LARGE SCALE GENOMIC DNA]</scope>
    <source>
        <strain evidence="1 2">Pla175</strain>
    </source>
</reference>
<dbReference type="Proteomes" id="UP000317429">
    <property type="component" value="Chromosome"/>
</dbReference>
<gene>
    <name evidence="1" type="ORF">Pla175_22750</name>
</gene>
<name>A0A518DBP2_9BACT</name>
<keyword evidence="2" id="KW-1185">Reference proteome</keyword>
<dbReference type="KEGG" id="pnd:Pla175_22750"/>
<accession>A0A518DBP2</accession>
<protein>
    <recommendedName>
        <fullName evidence="3">Carboxypeptidase regulatory-like domain-containing protein</fullName>
    </recommendedName>
</protein>
<evidence type="ECO:0000313" key="1">
    <source>
        <dbReference type="EMBL" id="QDU88891.1"/>
    </source>
</evidence>
<evidence type="ECO:0000313" key="2">
    <source>
        <dbReference type="Proteomes" id="UP000317429"/>
    </source>
</evidence>
<proteinExistence type="predicted"/>
<organism evidence="1 2">
    <name type="scientific">Pirellulimonas nuda</name>
    <dbReference type="NCBI Taxonomy" id="2528009"/>
    <lineage>
        <taxon>Bacteria</taxon>
        <taxon>Pseudomonadati</taxon>
        <taxon>Planctomycetota</taxon>
        <taxon>Planctomycetia</taxon>
        <taxon>Pirellulales</taxon>
        <taxon>Lacipirellulaceae</taxon>
        <taxon>Pirellulimonas</taxon>
    </lineage>
</organism>